<reference evidence="2" key="1">
    <citation type="submission" date="2021-02" db="EMBL/GenBank/DDBJ databases">
        <authorList>
            <person name="Nowell W R."/>
        </authorList>
    </citation>
    <scope>NUCLEOTIDE SEQUENCE</scope>
</reference>
<accession>A0A8S3E9H1</accession>
<feature type="region of interest" description="Disordered" evidence="1">
    <location>
        <begin position="1"/>
        <end position="39"/>
    </location>
</feature>
<evidence type="ECO:0000256" key="1">
    <source>
        <dbReference type="SAM" id="MobiDB-lite"/>
    </source>
</evidence>
<proteinExistence type="predicted"/>
<dbReference type="Proteomes" id="UP000681967">
    <property type="component" value="Unassembled WGS sequence"/>
</dbReference>
<name>A0A8S3E9H1_9BILA</name>
<comment type="caution">
    <text evidence="2">The sequence shown here is derived from an EMBL/GenBank/DDBJ whole genome shotgun (WGS) entry which is preliminary data.</text>
</comment>
<dbReference type="EMBL" id="CAJOBH010229735">
    <property type="protein sequence ID" value="CAF5066791.1"/>
    <property type="molecule type" value="Genomic_DNA"/>
</dbReference>
<gene>
    <name evidence="2" type="ORF">BYL167_LOCUS60035</name>
</gene>
<feature type="compositionally biased region" description="Low complexity" evidence="1">
    <location>
        <begin position="116"/>
        <end position="144"/>
    </location>
</feature>
<feature type="region of interest" description="Disordered" evidence="1">
    <location>
        <begin position="101"/>
        <end position="144"/>
    </location>
</feature>
<organism evidence="2 3">
    <name type="scientific">Rotaria magnacalcarata</name>
    <dbReference type="NCBI Taxonomy" id="392030"/>
    <lineage>
        <taxon>Eukaryota</taxon>
        <taxon>Metazoa</taxon>
        <taxon>Spiralia</taxon>
        <taxon>Gnathifera</taxon>
        <taxon>Rotifera</taxon>
        <taxon>Eurotatoria</taxon>
        <taxon>Bdelloidea</taxon>
        <taxon>Philodinida</taxon>
        <taxon>Philodinidae</taxon>
        <taxon>Rotaria</taxon>
    </lineage>
</organism>
<evidence type="ECO:0000313" key="2">
    <source>
        <dbReference type="EMBL" id="CAF5066791.1"/>
    </source>
</evidence>
<sequence>MTDHYGRGPPMRSTYDAYSAYPPGLGAMGPPRRDKEKKEVERFVLTYSCNLILRSRYAASPPSSRNGTAVYKRDLETRKKKEVERFVLTYSCNLILRSRYAASPPSSRNGTGRYASPSRSSSSHRASRRSPLPSSSSSSSRPRR</sequence>
<protein>
    <submittedName>
        <fullName evidence="2">Uncharacterized protein</fullName>
    </submittedName>
</protein>
<evidence type="ECO:0000313" key="3">
    <source>
        <dbReference type="Proteomes" id="UP000681967"/>
    </source>
</evidence>
<dbReference type="AlphaFoldDB" id="A0A8S3E9H1"/>